<evidence type="ECO:0000313" key="1">
    <source>
        <dbReference type="EMBL" id="VDN20333.1"/>
    </source>
</evidence>
<accession>A0A3P7MA43</accession>
<reference evidence="1 2" key="1">
    <citation type="submission" date="2018-11" db="EMBL/GenBank/DDBJ databases">
        <authorList>
            <consortium name="Pathogen Informatics"/>
        </authorList>
    </citation>
    <scope>NUCLEOTIDE SEQUENCE [LARGE SCALE GENOMIC DNA]</scope>
</reference>
<dbReference type="EMBL" id="UYRU01070861">
    <property type="protein sequence ID" value="VDN20333.1"/>
    <property type="molecule type" value="Genomic_DNA"/>
</dbReference>
<organism evidence="1 2">
    <name type="scientific">Dibothriocephalus latus</name>
    <name type="common">Fish tapeworm</name>
    <name type="synonym">Diphyllobothrium latum</name>
    <dbReference type="NCBI Taxonomy" id="60516"/>
    <lineage>
        <taxon>Eukaryota</taxon>
        <taxon>Metazoa</taxon>
        <taxon>Spiralia</taxon>
        <taxon>Lophotrochozoa</taxon>
        <taxon>Platyhelminthes</taxon>
        <taxon>Cestoda</taxon>
        <taxon>Eucestoda</taxon>
        <taxon>Diphyllobothriidea</taxon>
        <taxon>Diphyllobothriidae</taxon>
        <taxon>Dibothriocephalus</taxon>
    </lineage>
</organism>
<keyword evidence="2" id="KW-1185">Reference proteome</keyword>
<dbReference type="AlphaFoldDB" id="A0A3P7MA43"/>
<evidence type="ECO:0000313" key="2">
    <source>
        <dbReference type="Proteomes" id="UP000281553"/>
    </source>
</evidence>
<gene>
    <name evidence="1" type="ORF">DILT_LOCUS13600</name>
</gene>
<dbReference type="Proteomes" id="UP000281553">
    <property type="component" value="Unassembled WGS sequence"/>
</dbReference>
<proteinExistence type="predicted"/>
<name>A0A3P7MA43_DIBLA</name>
<protein>
    <submittedName>
        <fullName evidence="1">Uncharacterized protein</fullName>
    </submittedName>
</protein>
<sequence>MPSALESDWCEPYNITKFLSDINYGIHNLGRPFNMDFKVHFNPLKLGSRPAESDHSLEHPSNAVRTLEREEVEWIVRGSEGRLLSLFNYLHSRSGLRWILLGPLDAVLPSAYNGVSWWVP</sequence>